<evidence type="ECO:0000259" key="1">
    <source>
        <dbReference type="Pfam" id="PF01593"/>
    </source>
</evidence>
<dbReference type="InterPro" id="IPR036188">
    <property type="entry name" value="FAD/NAD-bd_sf"/>
</dbReference>
<name>A0ABT6S751_9ACTN</name>
<evidence type="ECO:0000313" key="2">
    <source>
        <dbReference type="EMBL" id="MDI3403924.1"/>
    </source>
</evidence>
<dbReference type="Proteomes" id="UP001223978">
    <property type="component" value="Unassembled WGS sequence"/>
</dbReference>
<sequence>MTVLRRQVLRYGAGTAGALALTRTGTAAARTPGRRVAVLGGGPGGLTAAHELAERGFEVTVYERRPVLGGKVRSVPVPGTGTDGRRDLPGEHGHRAVFGFYHNLPDTLRRIPYPGNEEGVYGNLTQVPWQTFVREDGKKDLSYPSTPPASGALTVESVTRMLAGLVAEVGELPPHEAAYFAQRGAILLTSSKERLFGQWEEMDWWTFIRAESGFPKSVEYQRLFGGTAQTLNAFKPSLASTRTCAQGGEAIVYDMLRRGSDGPHNRVFDRPTSEAWVDPWADHLRALGVRFRTGHTVESLTFEGGRITAADARTADGSSVRIKADWFLAGLPADRAKDLWSKEILAADPSLAGTAKLGTIWCQGIQYFLREPTPLHNGHVVYVDSPWALVSIAQGQFWQPGFPATWGDGRARDCLSVVISNWEKPGVLYGKPAAHCTRREVAAEVWAQMKRALEDRGESVLPDDLVHSWHLDPALQDGPGGLSNDEPYLLNGKGSWRHRPETTTAIPNLFICADYARTHSNLDFSSMETANEAGRRAANGVLDAAGSDAERARLFEGYSPPEFALAKRVDAQRYRAGLPHALDLG</sequence>
<evidence type="ECO:0000313" key="3">
    <source>
        <dbReference type="Proteomes" id="UP001223978"/>
    </source>
</evidence>
<dbReference type="InterPro" id="IPR006311">
    <property type="entry name" value="TAT_signal"/>
</dbReference>
<dbReference type="PROSITE" id="PS51318">
    <property type="entry name" value="TAT"/>
    <property type="match status" value="1"/>
</dbReference>
<protein>
    <submittedName>
        <fullName evidence="2">FAD-dependent oxidoreductase</fullName>
    </submittedName>
</protein>
<dbReference type="PANTHER" id="PTHR42923">
    <property type="entry name" value="PROTOPORPHYRINOGEN OXIDASE"/>
    <property type="match status" value="1"/>
</dbReference>
<dbReference type="InterPro" id="IPR002937">
    <property type="entry name" value="Amino_oxidase"/>
</dbReference>
<dbReference type="PRINTS" id="PR00419">
    <property type="entry name" value="ADXRDTASE"/>
</dbReference>
<accession>A0ABT6S751</accession>
<feature type="domain" description="Amine oxidase" evidence="1">
    <location>
        <begin position="44"/>
        <end position="542"/>
    </location>
</feature>
<dbReference type="PANTHER" id="PTHR42923:SF46">
    <property type="entry name" value="AMINE OXIDASE"/>
    <property type="match status" value="1"/>
</dbReference>
<comment type="caution">
    <text evidence="2">The sequence shown here is derived from an EMBL/GenBank/DDBJ whole genome shotgun (WGS) entry which is preliminary data.</text>
</comment>
<reference evidence="2 3" key="1">
    <citation type="submission" date="2023-05" db="EMBL/GenBank/DDBJ databases">
        <title>Draft genome sequence of Streptomyces sp. B-S-A6 isolated from a cave soil in Thailand.</title>
        <authorList>
            <person name="Chamroensaksri N."/>
            <person name="Muangham S."/>
        </authorList>
    </citation>
    <scope>NUCLEOTIDE SEQUENCE [LARGE SCALE GENOMIC DNA]</scope>
    <source>
        <strain evidence="2 3">B-S-A6</strain>
    </source>
</reference>
<dbReference type="Gene3D" id="3.50.50.60">
    <property type="entry name" value="FAD/NAD(P)-binding domain"/>
    <property type="match status" value="1"/>
</dbReference>
<keyword evidence="3" id="KW-1185">Reference proteome</keyword>
<dbReference type="SUPFAM" id="SSF51905">
    <property type="entry name" value="FAD/NAD(P)-binding domain"/>
    <property type="match status" value="1"/>
</dbReference>
<dbReference type="EMBL" id="JASCIQ010000007">
    <property type="protein sequence ID" value="MDI3403924.1"/>
    <property type="molecule type" value="Genomic_DNA"/>
</dbReference>
<dbReference type="InterPro" id="IPR050464">
    <property type="entry name" value="Zeta_carotene_desat/Oxidored"/>
</dbReference>
<organism evidence="2 3">
    <name type="scientific">Streptomyces cavernicola</name>
    <dbReference type="NCBI Taxonomy" id="3043613"/>
    <lineage>
        <taxon>Bacteria</taxon>
        <taxon>Bacillati</taxon>
        <taxon>Actinomycetota</taxon>
        <taxon>Actinomycetes</taxon>
        <taxon>Kitasatosporales</taxon>
        <taxon>Streptomycetaceae</taxon>
        <taxon>Streptomyces</taxon>
    </lineage>
</organism>
<dbReference type="RefSeq" id="WP_282541876.1">
    <property type="nucleotide sequence ID" value="NZ_JASCIQ010000007.1"/>
</dbReference>
<gene>
    <name evidence="2" type="ORF">QIS96_08820</name>
</gene>
<proteinExistence type="predicted"/>
<dbReference type="Pfam" id="PF01593">
    <property type="entry name" value="Amino_oxidase"/>
    <property type="match status" value="1"/>
</dbReference>